<dbReference type="AlphaFoldDB" id="A0A518CQC4"/>
<feature type="binding site" evidence="7">
    <location>
        <position position="111"/>
    </location>
    <ligand>
        <name>ATP</name>
        <dbReference type="ChEBI" id="CHEBI:30616"/>
    </ligand>
</feature>
<dbReference type="Gene3D" id="1.10.510.10">
    <property type="entry name" value="Transferase(Phosphotransferase) domain 1"/>
    <property type="match status" value="1"/>
</dbReference>
<dbReference type="GO" id="GO:0004674">
    <property type="term" value="F:protein serine/threonine kinase activity"/>
    <property type="evidence" value="ECO:0007669"/>
    <property type="project" value="UniProtKB-KW"/>
</dbReference>
<dbReference type="Gene3D" id="3.30.200.20">
    <property type="entry name" value="Phosphorylase Kinase, domain 1"/>
    <property type="match status" value="1"/>
</dbReference>
<dbReference type="InterPro" id="IPR000719">
    <property type="entry name" value="Prot_kinase_dom"/>
</dbReference>
<keyword evidence="6 7" id="KW-0067">ATP-binding</keyword>
<dbReference type="KEGG" id="plon:Pla110_31700"/>
<dbReference type="PROSITE" id="PS50011">
    <property type="entry name" value="PROTEIN_KINASE_DOM"/>
    <property type="match status" value="1"/>
</dbReference>
<dbReference type="RefSeq" id="WP_144996764.1">
    <property type="nucleotide sequence ID" value="NZ_CP036281.1"/>
</dbReference>
<dbReference type="CDD" id="cd14014">
    <property type="entry name" value="STKc_PknB_like"/>
    <property type="match status" value="1"/>
</dbReference>
<feature type="domain" description="Protein kinase" evidence="8">
    <location>
        <begin position="82"/>
        <end position="341"/>
    </location>
</feature>
<keyword evidence="5 9" id="KW-0418">Kinase</keyword>
<dbReference type="SMART" id="SM00220">
    <property type="entry name" value="S_TKc"/>
    <property type="match status" value="1"/>
</dbReference>
<dbReference type="Proteomes" id="UP000317178">
    <property type="component" value="Chromosome"/>
</dbReference>
<sequence>MVTETSPQLIRYCQGCNIAYRQREQDQNCPRCLQPLLASLESSLANSIYARDLLSITGKIDPNAAGSEEIDSCLIGKLLSVYQCELLLGQGSMGKVYLAHHQQLKRKCALKVLSGRMMSHHDSFLERFYSEGTSSAKLVHPHIVTTHAMGEVDGHHFLEMELVTGPTLQQIIEGEGRLTPIRATALATQIADGLAQAHRHEILHRDLKPDNILLTLQGVPKIADFGLAKRVFDKSIPNELAGTPHFMAPEVLRGEPATPQSDVYSLGVCYYQLLTGHLPFIGESLEDLSQKVQQHKIPSIRKQAPFVSIEMVDCVYNMLAKAPENRPANGLEAAQWLHAIWGQIPDIESLLQSAFSGHQNISWERIDQKYTMLISFSNGRKQRVYIEPSEHSLTDRLLKIYSICGPAEERFYERALFLNSEIPHGGLALREIDGTNYFVMVENYPRSTVDVEEVYRSVLEVAEKADSVEKVLTGMDDY</sequence>
<evidence type="ECO:0000313" key="9">
    <source>
        <dbReference type="EMBL" id="QDU81429.1"/>
    </source>
</evidence>
<evidence type="ECO:0000256" key="5">
    <source>
        <dbReference type="ARBA" id="ARBA00022777"/>
    </source>
</evidence>
<protein>
    <submittedName>
        <fullName evidence="9">Serine/threonine-protein kinase PrkC</fullName>
        <ecNumber evidence="9">2.7.11.1</ecNumber>
    </submittedName>
</protein>
<keyword evidence="2" id="KW-0597">Phosphoprotein</keyword>
<dbReference type="InterPro" id="IPR008271">
    <property type="entry name" value="Ser/Thr_kinase_AS"/>
</dbReference>
<dbReference type="EMBL" id="CP036281">
    <property type="protein sequence ID" value="QDU81429.1"/>
    <property type="molecule type" value="Genomic_DNA"/>
</dbReference>
<dbReference type="InterPro" id="IPR017441">
    <property type="entry name" value="Protein_kinase_ATP_BS"/>
</dbReference>
<evidence type="ECO:0000313" key="10">
    <source>
        <dbReference type="Proteomes" id="UP000317178"/>
    </source>
</evidence>
<keyword evidence="4 7" id="KW-0547">Nucleotide-binding</keyword>
<accession>A0A518CQC4</accession>
<dbReference type="SUPFAM" id="SSF56112">
    <property type="entry name" value="Protein kinase-like (PK-like)"/>
    <property type="match status" value="1"/>
</dbReference>
<evidence type="ECO:0000256" key="6">
    <source>
        <dbReference type="ARBA" id="ARBA00022840"/>
    </source>
</evidence>
<dbReference type="EC" id="2.7.11.1" evidence="9"/>
<dbReference type="PANTHER" id="PTHR24351">
    <property type="entry name" value="RIBOSOMAL PROTEIN S6 KINASE"/>
    <property type="match status" value="1"/>
</dbReference>
<evidence type="ECO:0000256" key="4">
    <source>
        <dbReference type="ARBA" id="ARBA00022741"/>
    </source>
</evidence>
<keyword evidence="3 9" id="KW-0808">Transferase</keyword>
<reference evidence="9 10" key="1">
    <citation type="submission" date="2019-02" db="EMBL/GenBank/DDBJ databases">
        <title>Deep-cultivation of Planctomycetes and their phenomic and genomic characterization uncovers novel biology.</title>
        <authorList>
            <person name="Wiegand S."/>
            <person name="Jogler M."/>
            <person name="Boedeker C."/>
            <person name="Pinto D."/>
            <person name="Vollmers J."/>
            <person name="Rivas-Marin E."/>
            <person name="Kohn T."/>
            <person name="Peeters S.H."/>
            <person name="Heuer A."/>
            <person name="Rast P."/>
            <person name="Oberbeckmann S."/>
            <person name="Bunk B."/>
            <person name="Jeske O."/>
            <person name="Meyerdierks A."/>
            <person name="Storesund J.E."/>
            <person name="Kallscheuer N."/>
            <person name="Luecker S."/>
            <person name="Lage O.M."/>
            <person name="Pohl T."/>
            <person name="Merkel B.J."/>
            <person name="Hornburger P."/>
            <person name="Mueller R.-W."/>
            <person name="Bruemmer F."/>
            <person name="Labrenz M."/>
            <person name="Spormann A.M."/>
            <person name="Op den Camp H."/>
            <person name="Overmann J."/>
            <person name="Amann R."/>
            <person name="Jetten M.S.M."/>
            <person name="Mascher T."/>
            <person name="Medema M.H."/>
            <person name="Devos D.P."/>
            <person name="Kaster A.-K."/>
            <person name="Ovreas L."/>
            <person name="Rohde M."/>
            <person name="Galperin M.Y."/>
            <person name="Jogler C."/>
        </authorList>
    </citation>
    <scope>NUCLEOTIDE SEQUENCE [LARGE SCALE GENOMIC DNA]</scope>
    <source>
        <strain evidence="9 10">Pla110</strain>
    </source>
</reference>
<organism evidence="9 10">
    <name type="scientific">Polystyrenella longa</name>
    <dbReference type="NCBI Taxonomy" id="2528007"/>
    <lineage>
        <taxon>Bacteria</taxon>
        <taxon>Pseudomonadati</taxon>
        <taxon>Planctomycetota</taxon>
        <taxon>Planctomycetia</taxon>
        <taxon>Planctomycetales</taxon>
        <taxon>Planctomycetaceae</taxon>
        <taxon>Polystyrenella</taxon>
    </lineage>
</organism>
<keyword evidence="10" id="KW-1185">Reference proteome</keyword>
<dbReference type="PROSITE" id="PS00107">
    <property type="entry name" value="PROTEIN_KINASE_ATP"/>
    <property type="match status" value="1"/>
</dbReference>
<evidence type="ECO:0000256" key="2">
    <source>
        <dbReference type="ARBA" id="ARBA00022553"/>
    </source>
</evidence>
<evidence type="ECO:0000256" key="1">
    <source>
        <dbReference type="ARBA" id="ARBA00022527"/>
    </source>
</evidence>
<dbReference type="Pfam" id="PF00069">
    <property type="entry name" value="Pkinase"/>
    <property type="match status" value="1"/>
</dbReference>
<dbReference type="OrthoDB" id="6111975at2"/>
<dbReference type="InterPro" id="IPR011009">
    <property type="entry name" value="Kinase-like_dom_sf"/>
</dbReference>
<gene>
    <name evidence="9" type="primary">prkC_14</name>
    <name evidence="9" type="ORF">Pla110_31700</name>
</gene>
<dbReference type="PROSITE" id="PS00108">
    <property type="entry name" value="PROTEIN_KINASE_ST"/>
    <property type="match status" value="1"/>
</dbReference>
<evidence type="ECO:0000256" key="3">
    <source>
        <dbReference type="ARBA" id="ARBA00022679"/>
    </source>
</evidence>
<evidence type="ECO:0000259" key="8">
    <source>
        <dbReference type="PROSITE" id="PS50011"/>
    </source>
</evidence>
<name>A0A518CQC4_9PLAN</name>
<proteinExistence type="predicted"/>
<dbReference type="GO" id="GO:0005524">
    <property type="term" value="F:ATP binding"/>
    <property type="evidence" value="ECO:0007669"/>
    <property type="project" value="UniProtKB-UniRule"/>
</dbReference>
<keyword evidence="1" id="KW-0723">Serine/threonine-protein kinase</keyword>
<evidence type="ECO:0000256" key="7">
    <source>
        <dbReference type="PROSITE-ProRule" id="PRU10141"/>
    </source>
</evidence>